<dbReference type="Pfam" id="PF25597">
    <property type="entry name" value="SH3_retrovirus"/>
    <property type="match status" value="1"/>
</dbReference>
<reference evidence="3" key="1">
    <citation type="submission" date="2018-07" db="EMBL/GenBank/DDBJ databases">
        <authorList>
            <person name="Quirk P.G."/>
            <person name="Krulwich T.A."/>
        </authorList>
    </citation>
    <scope>NUCLEOTIDE SEQUENCE</scope>
    <source>
        <strain evidence="3">96224</strain>
    </source>
</reference>
<name>A0A381LFC1_BLUGR</name>
<gene>
    <name evidence="3" type="ORF">BGT96224V2_LOCUS5785</name>
</gene>
<sequence>MDGKFVGYISSTKILRIWIPSKNKVIESTNVKFATLDSGEVAVNLETRSNLPQAINDEAEQPPHQDTLPIAKLQLSTDGKLDDPSKQIQREIETMH</sequence>
<feature type="region of interest" description="Disordered" evidence="1">
    <location>
        <begin position="75"/>
        <end position="96"/>
    </location>
</feature>
<evidence type="ECO:0000256" key="1">
    <source>
        <dbReference type="SAM" id="MobiDB-lite"/>
    </source>
</evidence>
<accession>A0A381LFC1</accession>
<organism evidence="3">
    <name type="scientific">Blumeria graminis f. sp. tritici 96224</name>
    <dbReference type="NCBI Taxonomy" id="1268274"/>
    <lineage>
        <taxon>Eukaryota</taxon>
        <taxon>Fungi</taxon>
        <taxon>Dikarya</taxon>
        <taxon>Ascomycota</taxon>
        <taxon>Pezizomycotina</taxon>
        <taxon>Leotiomycetes</taxon>
        <taxon>Erysiphales</taxon>
        <taxon>Erysiphaceae</taxon>
        <taxon>Blumeria</taxon>
    </lineage>
</organism>
<evidence type="ECO:0000313" key="3">
    <source>
        <dbReference type="EMBL" id="SUZ12619.1"/>
    </source>
</evidence>
<proteinExistence type="predicted"/>
<feature type="compositionally biased region" description="Basic and acidic residues" evidence="1">
    <location>
        <begin position="79"/>
        <end position="96"/>
    </location>
</feature>
<evidence type="ECO:0000259" key="2">
    <source>
        <dbReference type="Pfam" id="PF25597"/>
    </source>
</evidence>
<dbReference type="EMBL" id="UIGY01000195">
    <property type="protein sequence ID" value="SUZ12619.1"/>
    <property type="molecule type" value="Genomic_DNA"/>
</dbReference>
<protein>
    <submittedName>
        <fullName evidence="3">Bgt-20638</fullName>
    </submittedName>
</protein>
<feature type="domain" description="Retroviral polymerase SH3-like" evidence="2">
    <location>
        <begin position="3"/>
        <end position="34"/>
    </location>
</feature>
<dbReference type="InterPro" id="IPR057670">
    <property type="entry name" value="SH3_retrovirus"/>
</dbReference>
<dbReference type="AlphaFoldDB" id="A0A381LFC1"/>